<dbReference type="Pfam" id="PF13041">
    <property type="entry name" value="PPR_2"/>
    <property type="match status" value="2"/>
</dbReference>
<reference evidence="4" key="1">
    <citation type="journal article" date="2022" name="Cell">
        <title>Repeat-based holocentromeres influence genome architecture and karyotype evolution.</title>
        <authorList>
            <person name="Hofstatter P.G."/>
            <person name="Thangavel G."/>
            <person name="Lux T."/>
            <person name="Neumann P."/>
            <person name="Vondrak T."/>
            <person name="Novak P."/>
            <person name="Zhang M."/>
            <person name="Costa L."/>
            <person name="Castellani M."/>
            <person name="Scott A."/>
            <person name="Toegelov H."/>
            <person name="Fuchs J."/>
            <person name="Mata-Sucre Y."/>
            <person name="Dias Y."/>
            <person name="Vanzela A.L.L."/>
            <person name="Huettel B."/>
            <person name="Almeida C.C.S."/>
            <person name="Simkova H."/>
            <person name="Souza G."/>
            <person name="Pedrosa-Harand A."/>
            <person name="Macas J."/>
            <person name="Mayer K.F.X."/>
            <person name="Houben A."/>
            <person name="Marques A."/>
        </authorList>
    </citation>
    <scope>NUCLEOTIDE SEQUENCE</scope>
    <source>
        <strain evidence="4">RhyBre1mFocal</strain>
    </source>
</reference>
<organism evidence="4 5">
    <name type="scientific">Rhynchospora breviuscula</name>
    <dbReference type="NCBI Taxonomy" id="2022672"/>
    <lineage>
        <taxon>Eukaryota</taxon>
        <taxon>Viridiplantae</taxon>
        <taxon>Streptophyta</taxon>
        <taxon>Embryophyta</taxon>
        <taxon>Tracheophyta</taxon>
        <taxon>Spermatophyta</taxon>
        <taxon>Magnoliopsida</taxon>
        <taxon>Liliopsida</taxon>
        <taxon>Poales</taxon>
        <taxon>Cyperaceae</taxon>
        <taxon>Cyperoideae</taxon>
        <taxon>Rhynchosporeae</taxon>
        <taxon>Rhynchospora</taxon>
    </lineage>
</organism>
<dbReference type="AlphaFoldDB" id="A0A9Q0HG10"/>
<accession>A0A9Q0HG10</accession>
<evidence type="ECO:0000313" key="5">
    <source>
        <dbReference type="Proteomes" id="UP001151287"/>
    </source>
</evidence>
<evidence type="ECO:0000256" key="3">
    <source>
        <dbReference type="PROSITE-ProRule" id="PRU00708"/>
    </source>
</evidence>
<evidence type="ECO:0000256" key="1">
    <source>
        <dbReference type="ARBA" id="ARBA00022737"/>
    </source>
</evidence>
<dbReference type="InterPro" id="IPR046848">
    <property type="entry name" value="E_motif"/>
</dbReference>
<dbReference type="PROSITE" id="PS51375">
    <property type="entry name" value="PPR"/>
    <property type="match status" value="4"/>
</dbReference>
<dbReference type="Pfam" id="PF01535">
    <property type="entry name" value="PPR"/>
    <property type="match status" value="3"/>
</dbReference>
<evidence type="ECO:0000313" key="4">
    <source>
        <dbReference type="EMBL" id="KAJ1685934.1"/>
    </source>
</evidence>
<feature type="repeat" description="PPR" evidence="3">
    <location>
        <begin position="208"/>
        <end position="242"/>
    </location>
</feature>
<dbReference type="EMBL" id="JAMQYH010000005">
    <property type="protein sequence ID" value="KAJ1685934.1"/>
    <property type="molecule type" value="Genomic_DNA"/>
</dbReference>
<dbReference type="Proteomes" id="UP001151287">
    <property type="component" value="Unassembled WGS sequence"/>
</dbReference>
<dbReference type="InterPro" id="IPR046960">
    <property type="entry name" value="PPR_At4g14850-like_plant"/>
</dbReference>
<evidence type="ECO:0008006" key="6">
    <source>
        <dbReference type="Google" id="ProtNLM"/>
    </source>
</evidence>
<dbReference type="Pfam" id="PF20431">
    <property type="entry name" value="E_motif"/>
    <property type="match status" value="1"/>
</dbReference>
<dbReference type="PANTHER" id="PTHR47926:SF342">
    <property type="entry name" value="TETRATRICOPEPTIDE-LIKE HELICAL DOMAIN-CONTAINING PROTEIN-RELATED"/>
    <property type="match status" value="1"/>
</dbReference>
<dbReference type="InterPro" id="IPR011990">
    <property type="entry name" value="TPR-like_helical_dom_sf"/>
</dbReference>
<keyword evidence="5" id="KW-1185">Reference proteome</keyword>
<keyword evidence="1" id="KW-0677">Repeat</keyword>
<keyword evidence="2" id="KW-0809">Transit peptide</keyword>
<evidence type="ECO:0000256" key="2">
    <source>
        <dbReference type="ARBA" id="ARBA00022946"/>
    </source>
</evidence>
<dbReference type="FunFam" id="1.25.40.10:FF:000090">
    <property type="entry name" value="Pentatricopeptide repeat-containing protein, chloroplastic"/>
    <property type="match status" value="1"/>
</dbReference>
<feature type="repeat" description="PPR" evidence="3">
    <location>
        <begin position="440"/>
        <end position="474"/>
    </location>
</feature>
<dbReference type="NCBIfam" id="TIGR00756">
    <property type="entry name" value="PPR"/>
    <property type="match status" value="5"/>
</dbReference>
<comment type="caution">
    <text evidence="4">The sequence shown here is derived from an EMBL/GenBank/DDBJ whole genome shotgun (WGS) entry which is preliminary data.</text>
</comment>
<dbReference type="Gene3D" id="1.25.40.10">
    <property type="entry name" value="Tetratricopeptide repeat domain"/>
    <property type="match status" value="5"/>
</dbReference>
<feature type="repeat" description="PPR" evidence="3">
    <location>
        <begin position="343"/>
        <end position="377"/>
    </location>
</feature>
<dbReference type="OrthoDB" id="185373at2759"/>
<feature type="repeat" description="PPR" evidence="3">
    <location>
        <begin position="173"/>
        <end position="207"/>
    </location>
</feature>
<dbReference type="InterPro" id="IPR002885">
    <property type="entry name" value="PPR_rpt"/>
</dbReference>
<dbReference type="GO" id="GO:0003723">
    <property type="term" value="F:RNA binding"/>
    <property type="evidence" value="ECO:0007669"/>
    <property type="project" value="InterPro"/>
</dbReference>
<dbReference type="GO" id="GO:0009451">
    <property type="term" value="P:RNA modification"/>
    <property type="evidence" value="ECO:0007669"/>
    <property type="project" value="InterPro"/>
</dbReference>
<protein>
    <recommendedName>
        <fullName evidence="6">Pentatricopeptide repeat-containing protein</fullName>
    </recommendedName>
</protein>
<name>A0A9Q0HG10_9POAL</name>
<proteinExistence type="predicted"/>
<gene>
    <name evidence="4" type="ORF">LUZ63_017324</name>
</gene>
<dbReference type="PANTHER" id="PTHR47926">
    <property type="entry name" value="PENTATRICOPEPTIDE REPEAT-CONTAINING PROTEIN"/>
    <property type="match status" value="1"/>
</dbReference>
<dbReference type="SUPFAM" id="SSF48452">
    <property type="entry name" value="TPR-like"/>
    <property type="match status" value="1"/>
</dbReference>
<sequence>MRQLSLPSLIAAVSATSSHRQIDQLHQHLLSHGLLSPFHTTKILHLYASSHDLHSSRLLFSSLPFPPSVYAWTSLLSLLSRLHLHHECFSTYSLLRSSSVPPDKFVFPPVLRSAASLSRLFPLVIPSLHADSIKFGADMAIPVANALVSAYTRCGKGDVAAARKVFDLMPERDLLSWNSMISAYVSAGLIEPAVDLVTSMRANGCEPDLVTCNTLISGYCRADRCKEALAVLDQLPNRNIMSWTAVISGFARCSDHELALQLFRQMMLENKVQPDSDLLSSVISCCRYMSAFHNGREAHAYGVKTMYSEEFYYSAGPALVTIYAACGKISAVESLFRLMDLTDVVAWNAMIKAFVQLNLHESVFHYFREMQLKGFYIDETTIVTVLPVCDLNAGKQIHWYVMTHYGRPNSIVSNALMSMYSRTGCIEAADIVFSNMQMKDTISWNTMIGAYASQGLGHQALELVRLMSSTGGKPDTLTLTSALMACTHCGLFSEGLELFEQFVSDKHVTPTMEQYACVVDLLSRAGRFHDALKVINKMPVRPNASVWGALLASCCLHNNVEFARIAFEQLVLIEPSNPGNYITMSNIYTNEGRLKEAAFVRKMIEKRDLVKPSGCSEVLIASRI</sequence>